<dbReference type="EMBL" id="QGKV02000649">
    <property type="protein sequence ID" value="KAF3581766.1"/>
    <property type="molecule type" value="Genomic_DNA"/>
</dbReference>
<evidence type="ECO:0000313" key="1">
    <source>
        <dbReference type="EMBL" id="KAF3581766.1"/>
    </source>
</evidence>
<proteinExistence type="predicted"/>
<keyword evidence="2" id="KW-1185">Reference proteome</keyword>
<accession>A0ABQ7DW64</accession>
<protein>
    <submittedName>
        <fullName evidence="1">Uncharacterized protein</fullName>
    </submittedName>
</protein>
<dbReference type="Proteomes" id="UP000266723">
    <property type="component" value="Unassembled WGS sequence"/>
</dbReference>
<sequence length="147" mass="16161">MRSWFQDSVLLTSKLGPSLIFSGSILRRGTWKSLYQKLVVPTPFEDGKESEETGRHQTSQEKRSEMLEDGLSLFPCDGAAIAVVGLTGMFKGFGAPALLSSSRQKSSVQPGSSLSLPRWYQSIVLMAPLWVSVVWSRNKSNVLGLPQ</sequence>
<reference evidence="1 2" key="1">
    <citation type="journal article" date="2020" name="BMC Genomics">
        <title>Intraspecific diversification of the crop wild relative Brassica cretica Lam. using demographic model selection.</title>
        <authorList>
            <person name="Kioukis A."/>
            <person name="Michalopoulou V.A."/>
            <person name="Briers L."/>
            <person name="Pirintsos S."/>
            <person name="Studholme D.J."/>
            <person name="Pavlidis P."/>
            <person name="Sarris P.F."/>
        </authorList>
    </citation>
    <scope>NUCLEOTIDE SEQUENCE [LARGE SCALE GENOMIC DNA]</scope>
    <source>
        <strain evidence="2">cv. PFS-1207/04</strain>
    </source>
</reference>
<organism evidence="1 2">
    <name type="scientific">Brassica cretica</name>
    <name type="common">Mustard</name>
    <dbReference type="NCBI Taxonomy" id="69181"/>
    <lineage>
        <taxon>Eukaryota</taxon>
        <taxon>Viridiplantae</taxon>
        <taxon>Streptophyta</taxon>
        <taxon>Embryophyta</taxon>
        <taxon>Tracheophyta</taxon>
        <taxon>Spermatophyta</taxon>
        <taxon>Magnoliopsida</taxon>
        <taxon>eudicotyledons</taxon>
        <taxon>Gunneridae</taxon>
        <taxon>Pentapetalae</taxon>
        <taxon>rosids</taxon>
        <taxon>malvids</taxon>
        <taxon>Brassicales</taxon>
        <taxon>Brassicaceae</taxon>
        <taxon>Brassiceae</taxon>
        <taxon>Brassica</taxon>
    </lineage>
</organism>
<name>A0ABQ7DW64_BRACR</name>
<gene>
    <name evidence="1" type="ORF">DY000_02034166</name>
</gene>
<comment type="caution">
    <text evidence="1">The sequence shown here is derived from an EMBL/GenBank/DDBJ whole genome shotgun (WGS) entry which is preliminary data.</text>
</comment>
<evidence type="ECO:0000313" key="2">
    <source>
        <dbReference type="Proteomes" id="UP000266723"/>
    </source>
</evidence>